<keyword evidence="1" id="KW-0808">Transferase</keyword>
<dbReference type="GO" id="GO:0008168">
    <property type="term" value="F:methyltransferase activity"/>
    <property type="evidence" value="ECO:0007669"/>
    <property type="project" value="UniProtKB-KW"/>
</dbReference>
<gene>
    <name evidence="1" type="ORF">K6K41_04580</name>
</gene>
<organism evidence="1 2">
    <name type="scientific">Chenggangzhangella methanolivorans</name>
    <dbReference type="NCBI Taxonomy" id="1437009"/>
    <lineage>
        <taxon>Bacteria</taxon>
        <taxon>Pseudomonadati</taxon>
        <taxon>Pseudomonadota</taxon>
        <taxon>Alphaproteobacteria</taxon>
        <taxon>Hyphomicrobiales</taxon>
        <taxon>Methylopilaceae</taxon>
        <taxon>Chenggangzhangella</taxon>
    </lineage>
</organism>
<evidence type="ECO:0000313" key="1">
    <source>
        <dbReference type="EMBL" id="QZO00905.1"/>
    </source>
</evidence>
<sequence length="248" mass="28093">MSVKQGPMGRRKSASEGKRVRREMLIAGLAKFGLQKIEKRLPEWRKRDYFASARGHAIEGIPDERCFVLQNVIRALKDVPGDVAECGLRFGKSTAFMLEADPRKDRSWRLFDSFEGLSEPEAADALADTGKAHWGKSDLDVPEEIVRRDLQGFGQDLHFYKGWIPTRFPEVADRTFALLHVDVDLYRPTVDSLEFFWPRMVPGAVVVCDDYGSRKCPGAKQAFDEFFADKDARLIELPTVQALVFKPG</sequence>
<dbReference type="Proteomes" id="UP000825701">
    <property type="component" value="Chromosome"/>
</dbReference>
<proteinExistence type="predicted"/>
<keyword evidence="2" id="KW-1185">Reference proteome</keyword>
<reference evidence="1" key="1">
    <citation type="submission" date="2021-08" db="EMBL/GenBank/DDBJ databases">
        <authorList>
            <person name="Zhang H."/>
            <person name="Xu M."/>
            <person name="Yu Z."/>
            <person name="Yang L."/>
            <person name="Cai Y."/>
        </authorList>
    </citation>
    <scope>NUCLEOTIDE SEQUENCE</scope>
    <source>
        <strain evidence="1">CHL1</strain>
    </source>
</reference>
<dbReference type="InterPro" id="IPR008884">
    <property type="entry name" value="TylF_MeTrfase"/>
</dbReference>
<dbReference type="KEGG" id="cmet:K6K41_04580"/>
<keyword evidence="1" id="KW-0489">Methyltransferase</keyword>
<dbReference type="GO" id="GO:0032259">
    <property type="term" value="P:methylation"/>
    <property type="evidence" value="ECO:0007669"/>
    <property type="project" value="UniProtKB-KW"/>
</dbReference>
<dbReference type="InterPro" id="IPR029063">
    <property type="entry name" value="SAM-dependent_MTases_sf"/>
</dbReference>
<dbReference type="Pfam" id="PF05711">
    <property type="entry name" value="TylF"/>
    <property type="match status" value="1"/>
</dbReference>
<accession>A0A9E6UQG2</accession>
<protein>
    <submittedName>
        <fullName evidence="1">TylF/MycF family methyltransferase</fullName>
    </submittedName>
</protein>
<name>A0A9E6UQG2_9HYPH</name>
<evidence type="ECO:0000313" key="2">
    <source>
        <dbReference type="Proteomes" id="UP000825701"/>
    </source>
</evidence>
<dbReference type="EMBL" id="CP081869">
    <property type="protein sequence ID" value="QZO00905.1"/>
    <property type="molecule type" value="Genomic_DNA"/>
</dbReference>
<dbReference type="PANTHER" id="PTHR40036">
    <property type="entry name" value="MACROCIN O-METHYLTRANSFERASE"/>
    <property type="match status" value="1"/>
</dbReference>
<dbReference type="PANTHER" id="PTHR40036:SF1">
    <property type="entry name" value="MACROCIN O-METHYLTRANSFERASE"/>
    <property type="match status" value="1"/>
</dbReference>
<dbReference type="Gene3D" id="3.40.50.150">
    <property type="entry name" value="Vaccinia Virus protein VP39"/>
    <property type="match status" value="1"/>
</dbReference>
<dbReference type="RefSeq" id="WP_261404113.1">
    <property type="nucleotide sequence ID" value="NZ_CP081869.1"/>
</dbReference>
<dbReference type="AlphaFoldDB" id="A0A9E6UQG2"/>